<keyword evidence="3" id="KW-1133">Transmembrane helix</keyword>
<comment type="caution">
    <text evidence="4">The sequence shown here is derived from an EMBL/GenBank/DDBJ whole genome shotgun (WGS) entry which is preliminary data.</text>
</comment>
<evidence type="ECO:0000256" key="1">
    <source>
        <dbReference type="ARBA" id="ARBA00022729"/>
    </source>
</evidence>
<dbReference type="EMBL" id="JBGFUD010000027">
    <property type="protein sequence ID" value="MFH4973412.1"/>
    <property type="molecule type" value="Genomic_DNA"/>
</dbReference>
<name>A0ABD6E9Q7_9BILA</name>
<evidence type="ECO:0000256" key="3">
    <source>
        <dbReference type="SAM" id="Phobius"/>
    </source>
</evidence>
<evidence type="ECO:0000313" key="5">
    <source>
        <dbReference type="Proteomes" id="UP001608902"/>
    </source>
</evidence>
<gene>
    <name evidence="4" type="ORF">AB6A40_000121</name>
</gene>
<evidence type="ECO:0008006" key="6">
    <source>
        <dbReference type="Google" id="ProtNLM"/>
    </source>
</evidence>
<dbReference type="InterPro" id="IPR031424">
    <property type="entry name" value="QVR-like"/>
</dbReference>
<sequence length="206" mass="23668">MFLPLIFCTSVFCNLYSNFFFASASIRRKTTEEPQTRLKGQIACYACIAYTRDVLEQRIHYDMSVSNNTLLALYDVLRKLQGGLIIPRYSEKCIETHTGMDPDFEGTSLAICSNNNSDPGACVKLKGRYRGATYVLRQCWGLLWKDARRYSRSISQQCIEDERVQDFVETERNTICFCEDDLCNGSLSLCLYLAYCAFLVFAHIQR</sequence>
<dbReference type="Pfam" id="PF17064">
    <property type="entry name" value="QVR"/>
    <property type="match status" value="1"/>
</dbReference>
<keyword evidence="3" id="KW-0472">Membrane</keyword>
<dbReference type="AlphaFoldDB" id="A0ABD6E9Q7"/>
<organism evidence="4 5">
    <name type="scientific">Gnathostoma spinigerum</name>
    <dbReference type="NCBI Taxonomy" id="75299"/>
    <lineage>
        <taxon>Eukaryota</taxon>
        <taxon>Metazoa</taxon>
        <taxon>Ecdysozoa</taxon>
        <taxon>Nematoda</taxon>
        <taxon>Chromadorea</taxon>
        <taxon>Rhabditida</taxon>
        <taxon>Spirurina</taxon>
        <taxon>Gnathostomatomorpha</taxon>
        <taxon>Gnathostomatoidea</taxon>
        <taxon>Gnathostomatidae</taxon>
        <taxon>Gnathostoma</taxon>
    </lineage>
</organism>
<proteinExistence type="predicted"/>
<dbReference type="Proteomes" id="UP001608902">
    <property type="component" value="Unassembled WGS sequence"/>
</dbReference>
<keyword evidence="2" id="KW-0325">Glycoprotein</keyword>
<reference evidence="4 5" key="1">
    <citation type="submission" date="2024-08" db="EMBL/GenBank/DDBJ databases">
        <title>Gnathostoma spinigerum genome.</title>
        <authorList>
            <person name="Gonzalez-Bertolin B."/>
            <person name="Monzon S."/>
            <person name="Zaballos A."/>
            <person name="Jimenez P."/>
            <person name="Dekumyoy P."/>
            <person name="Varona S."/>
            <person name="Cuesta I."/>
            <person name="Sumanam S."/>
            <person name="Adisakwattana P."/>
            <person name="Gasser R.B."/>
            <person name="Hernandez-Gonzalez A."/>
            <person name="Young N.D."/>
            <person name="Perteguer M.J."/>
        </authorList>
    </citation>
    <scope>NUCLEOTIDE SEQUENCE [LARGE SCALE GENOMIC DNA]</scope>
    <source>
        <strain evidence="4">AL3</strain>
        <tissue evidence="4">Liver</tissue>
    </source>
</reference>
<keyword evidence="1" id="KW-0732">Signal</keyword>
<keyword evidence="5" id="KW-1185">Reference proteome</keyword>
<evidence type="ECO:0000313" key="4">
    <source>
        <dbReference type="EMBL" id="MFH4973412.1"/>
    </source>
</evidence>
<feature type="transmembrane region" description="Helical" evidence="3">
    <location>
        <begin position="185"/>
        <end position="204"/>
    </location>
</feature>
<evidence type="ECO:0000256" key="2">
    <source>
        <dbReference type="ARBA" id="ARBA00023180"/>
    </source>
</evidence>
<protein>
    <recommendedName>
        <fullName evidence="6">Protein quiver</fullName>
    </recommendedName>
</protein>
<keyword evidence="3" id="KW-0812">Transmembrane</keyword>
<accession>A0ABD6E9Q7</accession>